<dbReference type="CDD" id="cd01948">
    <property type="entry name" value="EAL"/>
    <property type="match status" value="1"/>
</dbReference>
<dbReference type="InterPro" id="IPR035919">
    <property type="entry name" value="EAL_sf"/>
</dbReference>
<dbReference type="SUPFAM" id="SSF141868">
    <property type="entry name" value="EAL domain-like"/>
    <property type="match status" value="1"/>
</dbReference>
<dbReference type="EMBL" id="VDFW01000003">
    <property type="protein sequence ID" value="TNC28505.1"/>
    <property type="molecule type" value="Genomic_DNA"/>
</dbReference>
<reference evidence="3 4" key="1">
    <citation type="submission" date="2019-06" db="EMBL/GenBank/DDBJ databases">
        <title>Amycolatopsis alkalitolerans sp. nov., isolated from Gastrodia elata Blume.</title>
        <authorList>
            <person name="Narsing Rao M.P."/>
            <person name="Li W.J."/>
        </authorList>
    </citation>
    <scope>NUCLEOTIDE SEQUENCE [LARGE SCALE GENOMIC DNA]</scope>
    <source>
        <strain evidence="3 4">SYSUP0005</strain>
    </source>
</reference>
<comment type="caution">
    <text evidence="3">The sequence shown here is derived from an EMBL/GenBank/DDBJ whole genome shotgun (WGS) entry which is preliminary data.</text>
</comment>
<dbReference type="InterPro" id="IPR029787">
    <property type="entry name" value="Nucleotide_cyclase"/>
</dbReference>
<dbReference type="NCBIfam" id="TIGR00254">
    <property type="entry name" value="GGDEF"/>
    <property type="match status" value="1"/>
</dbReference>
<proteinExistence type="predicted"/>
<feature type="domain" description="EAL" evidence="1">
    <location>
        <begin position="1"/>
        <end position="238"/>
    </location>
</feature>
<dbReference type="AlphaFoldDB" id="A0A5C4M5G9"/>
<accession>A0A5C4M5G9</accession>
<evidence type="ECO:0000313" key="4">
    <source>
        <dbReference type="Proteomes" id="UP000305546"/>
    </source>
</evidence>
<dbReference type="Gene3D" id="3.20.20.450">
    <property type="entry name" value="EAL domain"/>
    <property type="match status" value="1"/>
</dbReference>
<feature type="domain" description="GGDEF" evidence="2">
    <location>
        <begin position="411"/>
        <end position="539"/>
    </location>
</feature>
<gene>
    <name evidence="3" type="ORF">FG385_04310</name>
</gene>
<protein>
    <submittedName>
        <fullName evidence="3">Phosphodiesterase</fullName>
    </submittedName>
</protein>
<sequence>MEVAVEQVSFAFQPLYSLHTGGIVGVEALARPASGKVQELLRYAMRKGRLVKVDAALAARAVVEESSYETLLPLHLNLTAASAAAPQLVLDSLLETLTATGRRAREIVLEIGSPFHGVPAKALLAGAARFAELGFRIAFDNLGHGDVPLNLLADARPDLIKLDRTTLYRLPDDQPTAALVEALCHFADRTGIRLVATGIETEDQLATVRQLGVRIVQGNLFAPAREDGVPTTGLTTVDPGPVRMSAASPRVDDFLHAPATLPADATCDQVRNVLLDQDAPTGIIGLDPGERPVWSIDRARFLLDLTGPFGHALHANRPAARLADAPRTIRTGAGALELLDLVTDAELDRTGDDVVVIDGQGRCLGVVLVHELIREVAEMKIEEAAALNPLTRLPGSDAVAREVDRRLVGGHPTVVAWLDIDSFKRVNDTAGFAAGDDLIRALGRALSDLSVKLRSVTVSHVGGDDFLIACDIDEVTTVADTLLDAPWAVDGMPVTVSLATVVCTGTMAKSYREVSRLLAPLKKSAKQVIGSSWVNGWPGSERVEILRGRPAPRR</sequence>
<dbReference type="InterPro" id="IPR000160">
    <property type="entry name" value="GGDEF_dom"/>
</dbReference>
<keyword evidence="4" id="KW-1185">Reference proteome</keyword>
<dbReference type="GO" id="GO:0071111">
    <property type="term" value="F:cyclic-guanylate-specific phosphodiesterase activity"/>
    <property type="evidence" value="ECO:0007669"/>
    <property type="project" value="InterPro"/>
</dbReference>
<dbReference type="InterPro" id="IPR043128">
    <property type="entry name" value="Rev_trsase/Diguanyl_cyclase"/>
</dbReference>
<dbReference type="Pfam" id="PF00563">
    <property type="entry name" value="EAL"/>
    <property type="match status" value="1"/>
</dbReference>
<dbReference type="PROSITE" id="PS50887">
    <property type="entry name" value="GGDEF"/>
    <property type="match status" value="1"/>
</dbReference>
<dbReference type="RefSeq" id="WP_139095283.1">
    <property type="nucleotide sequence ID" value="NZ_VDFW01000003.1"/>
</dbReference>
<dbReference type="InterPro" id="IPR001633">
    <property type="entry name" value="EAL_dom"/>
</dbReference>
<dbReference type="SMART" id="SM00052">
    <property type="entry name" value="EAL"/>
    <property type="match status" value="1"/>
</dbReference>
<evidence type="ECO:0000313" key="3">
    <source>
        <dbReference type="EMBL" id="TNC28505.1"/>
    </source>
</evidence>
<dbReference type="SMART" id="SM00267">
    <property type="entry name" value="GGDEF"/>
    <property type="match status" value="1"/>
</dbReference>
<dbReference type="SUPFAM" id="SSF55073">
    <property type="entry name" value="Nucleotide cyclase"/>
    <property type="match status" value="1"/>
</dbReference>
<dbReference type="PANTHER" id="PTHR33121">
    <property type="entry name" value="CYCLIC DI-GMP PHOSPHODIESTERASE PDEF"/>
    <property type="match status" value="1"/>
</dbReference>
<dbReference type="Proteomes" id="UP000305546">
    <property type="component" value="Unassembled WGS sequence"/>
</dbReference>
<dbReference type="PANTHER" id="PTHR33121:SF70">
    <property type="entry name" value="SIGNALING PROTEIN YKOW"/>
    <property type="match status" value="1"/>
</dbReference>
<evidence type="ECO:0000259" key="2">
    <source>
        <dbReference type="PROSITE" id="PS50887"/>
    </source>
</evidence>
<dbReference type="Gene3D" id="3.30.70.270">
    <property type="match status" value="1"/>
</dbReference>
<dbReference type="Pfam" id="PF00990">
    <property type="entry name" value="GGDEF"/>
    <property type="match status" value="1"/>
</dbReference>
<dbReference type="OrthoDB" id="1673646at2"/>
<name>A0A5C4M5G9_9PSEU</name>
<evidence type="ECO:0000259" key="1">
    <source>
        <dbReference type="PROSITE" id="PS50883"/>
    </source>
</evidence>
<dbReference type="PROSITE" id="PS50883">
    <property type="entry name" value="EAL"/>
    <property type="match status" value="1"/>
</dbReference>
<dbReference type="InterPro" id="IPR050706">
    <property type="entry name" value="Cyclic-di-GMP_PDE-like"/>
</dbReference>
<organism evidence="3 4">
    <name type="scientific">Amycolatopsis alkalitolerans</name>
    <dbReference type="NCBI Taxonomy" id="2547244"/>
    <lineage>
        <taxon>Bacteria</taxon>
        <taxon>Bacillati</taxon>
        <taxon>Actinomycetota</taxon>
        <taxon>Actinomycetes</taxon>
        <taxon>Pseudonocardiales</taxon>
        <taxon>Pseudonocardiaceae</taxon>
        <taxon>Amycolatopsis</taxon>
    </lineage>
</organism>